<proteinExistence type="predicted"/>
<dbReference type="EMBL" id="CP041356">
    <property type="protein sequence ID" value="QDK70664.1"/>
    <property type="molecule type" value="Genomic_DNA"/>
</dbReference>
<dbReference type="KEGG" id="lack:FLP15_05145"/>
<dbReference type="InterPro" id="IPR007464">
    <property type="entry name" value="Bacteriocin_IId"/>
</dbReference>
<organism evidence="1 2">
    <name type="scientific">Lactococcus protaetiae</name>
    <dbReference type="NCBI Taxonomy" id="2592653"/>
    <lineage>
        <taxon>Bacteria</taxon>
        <taxon>Bacillati</taxon>
        <taxon>Bacillota</taxon>
        <taxon>Bacilli</taxon>
        <taxon>Lactobacillales</taxon>
        <taxon>Streptococcaceae</taxon>
        <taxon>Lactococcus</taxon>
    </lineage>
</organism>
<dbReference type="Proteomes" id="UP000315128">
    <property type="component" value="Chromosome"/>
</dbReference>
<name>A0A514Z7U4_9LACT</name>
<dbReference type="AlphaFoldDB" id="A0A514Z7U4"/>
<protein>
    <submittedName>
        <fullName evidence="1">Lactococcin family bacteriocin</fullName>
    </submittedName>
</protein>
<dbReference type="GO" id="GO:0042742">
    <property type="term" value="P:defense response to bacterium"/>
    <property type="evidence" value="ECO:0007669"/>
    <property type="project" value="InterPro"/>
</dbReference>
<dbReference type="RefSeq" id="WP_142766254.1">
    <property type="nucleotide sequence ID" value="NZ_CP041356.1"/>
</dbReference>
<keyword evidence="2" id="KW-1185">Reference proteome</keyword>
<dbReference type="Pfam" id="PF04369">
    <property type="entry name" value="Lactococcin"/>
    <property type="match status" value="1"/>
</dbReference>
<sequence length="126" mass="13069">MSALKTNLAISTVLLSLIGVGIVSSTVTVNASTALTIKSAAPKQILSVTLSAGGQMAFPNAQGKLVVATLGTPSKSAPAGNLEFIENVSNGVLLYNTSTHKYVYEQTRGVAETVFYIIANNFAYAD</sequence>
<dbReference type="GO" id="GO:0005576">
    <property type="term" value="C:extracellular region"/>
    <property type="evidence" value="ECO:0007669"/>
    <property type="project" value="InterPro"/>
</dbReference>
<reference evidence="1 2" key="1">
    <citation type="submission" date="2019-07" db="EMBL/GenBank/DDBJ databases">
        <title>Genome sequencing of KACC 19320.</title>
        <authorList>
            <person name="Heo J."/>
            <person name="Kim S.-J."/>
            <person name="Kim J.-S."/>
            <person name="Hong S.-B."/>
            <person name="Kwon S.-W."/>
        </authorList>
    </citation>
    <scope>NUCLEOTIDE SEQUENCE [LARGE SCALE GENOMIC DNA]</scope>
    <source>
        <strain evidence="1 2">KACC 19320</strain>
    </source>
</reference>
<accession>A0A514Z7U4</accession>
<gene>
    <name evidence="1" type="ORF">FLP15_05145</name>
</gene>
<evidence type="ECO:0000313" key="2">
    <source>
        <dbReference type="Proteomes" id="UP000315128"/>
    </source>
</evidence>
<evidence type="ECO:0000313" key="1">
    <source>
        <dbReference type="EMBL" id="QDK70664.1"/>
    </source>
</evidence>